<comment type="caution">
    <text evidence="1">The sequence shown here is derived from an EMBL/GenBank/DDBJ whole genome shotgun (WGS) entry which is preliminary data.</text>
</comment>
<proteinExistence type="predicted"/>
<evidence type="ECO:0000313" key="1">
    <source>
        <dbReference type="EMBL" id="KAF4343716.1"/>
    </source>
</evidence>
<sequence>MKHDVDAIGPWKLNGYTPFRRNEGLAGDGKKYGMEGYTFPRDAICNPIKGEHGVSLPPVLQQETPLLASFMDQLHEIGACVQTRPRRPVDLLYDRPAIPSLSTESSNAGLNAHTDVGSLVILFCDARGMQTFNQDS</sequence>
<organism evidence="1 2">
    <name type="scientific">Fusarium beomiforme</name>
    <dbReference type="NCBI Taxonomy" id="44412"/>
    <lineage>
        <taxon>Eukaryota</taxon>
        <taxon>Fungi</taxon>
        <taxon>Dikarya</taxon>
        <taxon>Ascomycota</taxon>
        <taxon>Pezizomycotina</taxon>
        <taxon>Sordariomycetes</taxon>
        <taxon>Hypocreomycetidae</taxon>
        <taxon>Hypocreales</taxon>
        <taxon>Nectriaceae</taxon>
        <taxon>Fusarium</taxon>
        <taxon>Fusarium burgessii species complex</taxon>
    </lineage>
</organism>
<dbReference type="EMBL" id="PVQB02000082">
    <property type="protein sequence ID" value="KAF4343716.1"/>
    <property type="molecule type" value="Genomic_DNA"/>
</dbReference>
<name>A0A9P5ARN1_9HYPO</name>
<evidence type="ECO:0000313" key="2">
    <source>
        <dbReference type="Proteomes" id="UP000730481"/>
    </source>
</evidence>
<dbReference type="OrthoDB" id="288590at2759"/>
<protein>
    <submittedName>
        <fullName evidence="1">Clavaminate synthase</fullName>
    </submittedName>
</protein>
<reference evidence="1" key="1">
    <citation type="journal article" date="2017" name="Mycologia">
        <title>Fusarium algeriense, sp. nov., a novel toxigenic crown rot pathogen of durum wheat from Algeria is nested in the Fusarium burgessii species complex.</title>
        <authorList>
            <person name="Laraba I."/>
            <person name="Keddad A."/>
            <person name="Boureghda H."/>
            <person name="Abdallah N."/>
            <person name="Vaughan M.M."/>
            <person name="Proctor R.H."/>
            <person name="Busman M."/>
            <person name="O'Donnell K."/>
        </authorList>
    </citation>
    <scope>NUCLEOTIDE SEQUENCE</scope>
    <source>
        <strain evidence="1">NRRL 25174</strain>
    </source>
</reference>
<keyword evidence="2" id="KW-1185">Reference proteome</keyword>
<gene>
    <name evidence="1" type="ORF">FBEOM_2303</name>
</gene>
<accession>A0A9P5ARN1</accession>
<dbReference type="AlphaFoldDB" id="A0A9P5ARN1"/>
<reference evidence="1" key="2">
    <citation type="submission" date="2020-02" db="EMBL/GenBank/DDBJ databases">
        <title>Identification and distribution of gene clusters putatively required for synthesis of sphingolipid metabolism inhibitors in phylogenetically diverse species of the filamentous fungus Fusarium.</title>
        <authorList>
            <person name="Kim H.-S."/>
            <person name="Busman M."/>
            <person name="Brown D.W."/>
            <person name="Divon H."/>
            <person name="Uhlig S."/>
            <person name="Proctor R.H."/>
        </authorList>
    </citation>
    <scope>NUCLEOTIDE SEQUENCE</scope>
    <source>
        <strain evidence="1">NRRL 25174</strain>
    </source>
</reference>
<dbReference type="Proteomes" id="UP000730481">
    <property type="component" value="Unassembled WGS sequence"/>
</dbReference>